<dbReference type="PANTHER" id="PTHR33490:SF3">
    <property type="entry name" value="CONSERVED INTEGRAL MEMBRANE PROTEIN"/>
    <property type="match status" value="1"/>
</dbReference>
<accession>X0X6J4</accession>
<dbReference type="InterPro" id="IPR038765">
    <property type="entry name" value="Papain-like_cys_pep_sf"/>
</dbReference>
<sequence length="238" mass="26799">GATARFVVTLFKQYHGYLPEQFHSQSALPSPWPKTLLGDSPGIAVKDGEVRKLSRTIGNEASSAWDRARKYYDWVWNEIKPQVGKYTSVSTAIKRRVGDCEERAAVFVALCRSTGIPARLVWVPNHNWAEFGLLDLQGQFHWLPVHTAAYSWFGWTGAHELVLQKGDRIELPELRRPVRLVADWLSWEGRRPEPSFHAELTPMASASGADAGPGARKKQPSGEWAVLGTHPSDRYTRR</sequence>
<dbReference type="SUPFAM" id="SSF54001">
    <property type="entry name" value="Cysteine proteinases"/>
    <property type="match status" value="1"/>
</dbReference>
<dbReference type="Pfam" id="PF01841">
    <property type="entry name" value="Transglut_core"/>
    <property type="match status" value="1"/>
</dbReference>
<feature type="domain" description="Transglutaminase-like" evidence="2">
    <location>
        <begin position="92"/>
        <end position="149"/>
    </location>
</feature>
<dbReference type="EMBL" id="BARS01035619">
    <property type="protein sequence ID" value="GAG20596.1"/>
    <property type="molecule type" value="Genomic_DNA"/>
</dbReference>
<protein>
    <recommendedName>
        <fullName evidence="2">Transglutaminase-like domain-containing protein</fullName>
    </recommendedName>
</protein>
<organism evidence="3">
    <name type="scientific">marine sediment metagenome</name>
    <dbReference type="NCBI Taxonomy" id="412755"/>
    <lineage>
        <taxon>unclassified sequences</taxon>
        <taxon>metagenomes</taxon>
        <taxon>ecological metagenomes</taxon>
    </lineage>
</organism>
<evidence type="ECO:0000313" key="3">
    <source>
        <dbReference type="EMBL" id="GAG20596.1"/>
    </source>
</evidence>
<comment type="caution">
    <text evidence="3">The sequence shown here is derived from an EMBL/GenBank/DDBJ whole genome shotgun (WGS) entry which is preliminary data.</text>
</comment>
<dbReference type="Gene3D" id="3.10.620.30">
    <property type="match status" value="1"/>
</dbReference>
<reference evidence="3" key="1">
    <citation type="journal article" date="2014" name="Front. Microbiol.">
        <title>High frequency of phylogenetically diverse reductive dehalogenase-homologous genes in deep subseafloor sedimentary metagenomes.</title>
        <authorList>
            <person name="Kawai M."/>
            <person name="Futagami T."/>
            <person name="Toyoda A."/>
            <person name="Takaki Y."/>
            <person name="Nishi S."/>
            <person name="Hori S."/>
            <person name="Arai W."/>
            <person name="Tsubouchi T."/>
            <person name="Morono Y."/>
            <person name="Uchiyama I."/>
            <person name="Ito T."/>
            <person name="Fujiyama A."/>
            <person name="Inagaki F."/>
            <person name="Takami H."/>
        </authorList>
    </citation>
    <scope>NUCLEOTIDE SEQUENCE</scope>
    <source>
        <strain evidence="3">Expedition CK06-06</strain>
    </source>
</reference>
<dbReference type="InterPro" id="IPR002931">
    <property type="entry name" value="Transglutaminase-like"/>
</dbReference>
<evidence type="ECO:0000256" key="1">
    <source>
        <dbReference type="SAM" id="MobiDB-lite"/>
    </source>
</evidence>
<dbReference type="SMART" id="SM00460">
    <property type="entry name" value="TGc"/>
    <property type="match status" value="1"/>
</dbReference>
<dbReference type="AlphaFoldDB" id="X0X6J4"/>
<name>X0X6J4_9ZZZZ</name>
<feature type="non-terminal residue" evidence="3">
    <location>
        <position position="1"/>
    </location>
</feature>
<feature type="compositionally biased region" description="Low complexity" evidence="1">
    <location>
        <begin position="204"/>
        <end position="214"/>
    </location>
</feature>
<dbReference type="PANTHER" id="PTHR33490">
    <property type="entry name" value="BLR5614 PROTEIN-RELATED"/>
    <property type="match status" value="1"/>
</dbReference>
<proteinExistence type="predicted"/>
<feature type="region of interest" description="Disordered" evidence="1">
    <location>
        <begin position="196"/>
        <end position="238"/>
    </location>
</feature>
<evidence type="ECO:0000259" key="2">
    <source>
        <dbReference type="SMART" id="SM00460"/>
    </source>
</evidence>
<gene>
    <name evidence="3" type="ORF">S01H1_54860</name>
</gene>